<keyword evidence="6" id="KW-1185">Reference proteome</keyword>
<dbReference type="EMBL" id="FOEG01000003">
    <property type="protein sequence ID" value="SEO80677.1"/>
    <property type="molecule type" value="Genomic_DNA"/>
</dbReference>
<sequence length="167" mass="19048">MQNWYAVQCKAKEDARAEEHLNNQGFHVFRPMLRQRRRRGGRMVTVTESLFPRYLFIELDDSTENWAPIRSTRGVLGLVRFGAYPAPVPSCVIETLTGQLDPETGCIDLTQTTDYKPDEPVHITQGPFAGYHGLFQARNGEERVIVLLDVMQQSQRITLPEEAISRS</sequence>
<accession>A0A1H8SQ22</accession>
<dbReference type="SUPFAM" id="SSF82679">
    <property type="entry name" value="N-utilization substance G protein NusG, N-terminal domain"/>
    <property type="match status" value="1"/>
</dbReference>
<dbReference type="InterPro" id="IPR006645">
    <property type="entry name" value="NGN-like_dom"/>
</dbReference>
<dbReference type="RefSeq" id="WP_091642265.1">
    <property type="nucleotide sequence ID" value="NZ_FOEG01000003.1"/>
</dbReference>
<dbReference type="InterPro" id="IPR010215">
    <property type="entry name" value="Transcription_antiterm_RfaH"/>
</dbReference>
<feature type="domain" description="NusG-like N-terminal" evidence="4">
    <location>
        <begin position="1"/>
        <end position="100"/>
    </location>
</feature>
<dbReference type="AlphaFoldDB" id="A0A1H8SQ22"/>
<evidence type="ECO:0000256" key="2">
    <source>
        <dbReference type="ARBA" id="ARBA00023015"/>
    </source>
</evidence>
<name>A0A1H8SQ22_9GAMM</name>
<dbReference type="SUPFAM" id="SSF50104">
    <property type="entry name" value="Translation proteins SH3-like domain"/>
    <property type="match status" value="1"/>
</dbReference>
<reference evidence="5 6" key="1">
    <citation type="submission" date="2016-10" db="EMBL/GenBank/DDBJ databases">
        <authorList>
            <person name="de Groot N.N."/>
        </authorList>
    </citation>
    <scope>NUCLEOTIDE SEQUENCE [LARGE SCALE GENOMIC DNA]</scope>
    <source>
        <strain evidence="5 6">CGMCC 1.6291</strain>
    </source>
</reference>
<evidence type="ECO:0000259" key="4">
    <source>
        <dbReference type="SMART" id="SM00738"/>
    </source>
</evidence>
<dbReference type="Pfam" id="PF02357">
    <property type="entry name" value="NusG"/>
    <property type="match status" value="1"/>
</dbReference>
<keyword evidence="2" id="KW-0805">Transcription regulation</keyword>
<dbReference type="Gene3D" id="3.30.70.940">
    <property type="entry name" value="NusG, N-terminal domain"/>
    <property type="match status" value="1"/>
</dbReference>
<dbReference type="InterPro" id="IPR043425">
    <property type="entry name" value="NusG-like"/>
</dbReference>
<dbReference type="NCBIfam" id="NF006534">
    <property type="entry name" value="PRK09014.1"/>
    <property type="match status" value="1"/>
</dbReference>
<dbReference type="InterPro" id="IPR008991">
    <property type="entry name" value="Translation_prot_SH3-like_sf"/>
</dbReference>
<dbReference type="CDD" id="cd09892">
    <property type="entry name" value="NGN_SP_RfaH"/>
    <property type="match status" value="1"/>
</dbReference>
<keyword evidence="1" id="KW-0889">Transcription antitermination</keyword>
<dbReference type="GO" id="GO:0006354">
    <property type="term" value="P:DNA-templated transcription elongation"/>
    <property type="evidence" value="ECO:0007669"/>
    <property type="project" value="InterPro"/>
</dbReference>
<dbReference type="OrthoDB" id="9790639at2"/>
<dbReference type="PANTHER" id="PTHR30265:SF7">
    <property type="entry name" value="TRANSCRIPTION ANTITERMINATION PROTEIN RFAH"/>
    <property type="match status" value="1"/>
</dbReference>
<dbReference type="GO" id="GO:0005829">
    <property type="term" value="C:cytosol"/>
    <property type="evidence" value="ECO:0007669"/>
    <property type="project" value="TreeGrafter"/>
</dbReference>
<organism evidence="5 6">
    <name type="scientific">Aquisalimonas asiatica</name>
    <dbReference type="NCBI Taxonomy" id="406100"/>
    <lineage>
        <taxon>Bacteria</taxon>
        <taxon>Pseudomonadati</taxon>
        <taxon>Pseudomonadota</taxon>
        <taxon>Gammaproteobacteria</taxon>
        <taxon>Chromatiales</taxon>
        <taxon>Ectothiorhodospiraceae</taxon>
        <taxon>Aquisalimonas</taxon>
    </lineage>
</organism>
<gene>
    <name evidence="5" type="ORF">SAMN04488052_103120</name>
</gene>
<protein>
    <submittedName>
        <fullName evidence="5">Transcriptional antiterminator RfaH</fullName>
    </submittedName>
</protein>
<dbReference type="InterPro" id="IPR036735">
    <property type="entry name" value="NGN_dom_sf"/>
</dbReference>
<evidence type="ECO:0000313" key="5">
    <source>
        <dbReference type="EMBL" id="SEO80677.1"/>
    </source>
</evidence>
<evidence type="ECO:0000256" key="3">
    <source>
        <dbReference type="ARBA" id="ARBA00023163"/>
    </source>
</evidence>
<dbReference type="NCBIfam" id="TIGR01955">
    <property type="entry name" value="RfaH"/>
    <property type="match status" value="1"/>
</dbReference>
<evidence type="ECO:0000313" key="6">
    <source>
        <dbReference type="Proteomes" id="UP000199657"/>
    </source>
</evidence>
<dbReference type="STRING" id="406100.SAMN04488052_103120"/>
<proteinExistence type="predicted"/>
<dbReference type="Proteomes" id="UP000199657">
    <property type="component" value="Unassembled WGS sequence"/>
</dbReference>
<evidence type="ECO:0000256" key="1">
    <source>
        <dbReference type="ARBA" id="ARBA00022814"/>
    </source>
</evidence>
<dbReference type="GO" id="GO:0031564">
    <property type="term" value="P:transcription antitermination"/>
    <property type="evidence" value="ECO:0007669"/>
    <property type="project" value="UniProtKB-KW"/>
</dbReference>
<dbReference type="PANTHER" id="PTHR30265">
    <property type="entry name" value="RHO-INTERACTING TRANSCRIPTION TERMINATION FACTOR NUSG"/>
    <property type="match status" value="1"/>
</dbReference>
<dbReference type="SMART" id="SM00738">
    <property type="entry name" value="NGN"/>
    <property type="match status" value="1"/>
</dbReference>
<keyword evidence="3" id="KW-0804">Transcription</keyword>